<evidence type="ECO:0000313" key="4">
    <source>
        <dbReference type="EMBL" id="KAF6169374.1"/>
    </source>
</evidence>
<dbReference type="SUPFAM" id="SSF52743">
    <property type="entry name" value="Subtilisin-like"/>
    <property type="match status" value="1"/>
</dbReference>
<dbReference type="Gene3D" id="3.40.50.200">
    <property type="entry name" value="Peptidase S8/S53 domain"/>
    <property type="match status" value="1"/>
</dbReference>
<reference evidence="4 5" key="1">
    <citation type="journal article" date="2020" name="IScience">
        <title>Genome Sequencing of the Endangered Kingdonia uniflora (Circaeasteraceae, Ranunculales) Reveals Potential Mechanisms of Evolutionary Specialization.</title>
        <authorList>
            <person name="Sun Y."/>
            <person name="Deng T."/>
            <person name="Zhang A."/>
            <person name="Moore M.J."/>
            <person name="Landis J.B."/>
            <person name="Lin N."/>
            <person name="Zhang H."/>
            <person name="Zhang X."/>
            <person name="Huang J."/>
            <person name="Zhang X."/>
            <person name="Sun H."/>
            <person name="Wang H."/>
        </authorList>
    </citation>
    <scope>NUCLEOTIDE SEQUENCE [LARGE SCALE GENOMIC DNA]</scope>
    <source>
        <strain evidence="4">TB1705</strain>
        <tissue evidence="4">Leaf</tissue>
    </source>
</reference>
<organism evidence="4 5">
    <name type="scientific">Kingdonia uniflora</name>
    <dbReference type="NCBI Taxonomy" id="39325"/>
    <lineage>
        <taxon>Eukaryota</taxon>
        <taxon>Viridiplantae</taxon>
        <taxon>Streptophyta</taxon>
        <taxon>Embryophyta</taxon>
        <taxon>Tracheophyta</taxon>
        <taxon>Spermatophyta</taxon>
        <taxon>Magnoliopsida</taxon>
        <taxon>Ranunculales</taxon>
        <taxon>Circaeasteraceae</taxon>
        <taxon>Kingdonia</taxon>
    </lineage>
</organism>
<evidence type="ECO:0000313" key="5">
    <source>
        <dbReference type="Proteomes" id="UP000541444"/>
    </source>
</evidence>
<dbReference type="Pfam" id="PF17766">
    <property type="entry name" value="fn3_6"/>
    <property type="match status" value="1"/>
</dbReference>
<protein>
    <recommendedName>
        <fullName evidence="3">Subtilisin-like protease fibronectin type-III domain-containing protein</fullName>
    </recommendedName>
</protein>
<dbReference type="OrthoDB" id="206201at2759"/>
<dbReference type="EMBL" id="JACGCM010000665">
    <property type="protein sequence ID" value="KAF6169374.1"/>
    <property type="molecule type" value="Genomic_DNA"/>
</dbReference>
<keyword evidence="5" id="KW-1185">Reference proteome</keyword>
<comment type="caution">
    <text evidence="4">The sequence shown here is derived from an EMBL/GenBank/DDBJ whole genome shotgun (WGS) entry which is preliminary data.</text>
</comment>
<evidence type="ECO:0000256" key="1">
    <source>
        <dbReference type="ARBA" id="ARBA00011073"/>
    </source>
</evidence>
<name>A0A7J7NQZ1_9MAGN</name>
<comment type="similarity">
    <text evidence="1">Belongs to the peptidase S8 family.</text>
</comment>
<evidence type="ECO:0000259" key="3">
    <source>
        <dbReference type="Pfam" id="PF17766"/>
    </source>
</evidence>
<dbReference type="PANTHER" id="PTHR10795">
    <property type="entry name" value="PROPROTEIN CONVERTASE SUBTILISIN/KEXIN"/>
    <property type="match status" value="1"/>
</dbReference>
<dbReference type="GO" id="GO:0004252">
    <property type="term" value="F:serine-type endopeptidase activity"/>
    <property type="evidence" value="ECO:0007669"/>
    <property type="project" value="InterPro"/>
</dbReference>
<dbReference type="AlphaFoldDB" id="A0A7J7NQZ1"/>
<accession>A0A7J7NQZ1</accession>
<evidence type="ECO:0000256" key="2">
    <source>
        <dbReference type="ARBA" id="ARBA00022729"/>
    </source>
</evidence>
<dbReference type="GO" id="GO:0006508">
    <property type="term" value="P:proteolysis"/>
    <property type="evidence" value="ECO:0007669"/>
    <property type="project" value="InterPro"/>
</dbReference>
<dbReference type="InterPro" id="IPR045051">
    <property type="entry name" value="SBT"/>
</dbReference>
<dbReference type="InterPro" id="IPR036852">
    <property type="entry name" value="Peptidase_S8/S53_dom_sf"/>
</dbReference>
<sequence length="151" mass="16773">MAYPHVSGVDVLLKGAYTDWSLAAIQLAMMTTTNPLENTNNLILDVEFSRPATGLDMGVGQIGPNKVLNLELIYDAGVQDYVYYICSLNFTREQFLTIVRSSSYNCFNPSSHLNYPTFIALFSESSLTTQEFKRAVKNVGDGSFTYSVELT</sequence>
<gene>
    <name evidence="4" type="ORF">GIB67_016544</name>
</gene>
<feature type="domain" description="Subtilisin-like protease fibronectin type-III" evidence="3">
    <location>
        <begin position="113"/>
        <end position="150"/>
    </location>
</feature>
<dbReference type="InterPro" id="IPR041469">
    <property type="entry name" value="Subtilisin-like_FN3"/>
</dbReference>
<dbReference type="Gene3D" id="2.60.40.2310">
    <property type="match status" value="1"/>
</dbReference>
<proteinExistence type="inferred from homology"/>
<keyword evidence="2" id="KW-0732">Signal</keyword>
<dbReference type="Proteomes" id="UP000541444">
    <property type="component" value="Unassembled WGS sequence"/>
</dbReference>